<gene>
    <name evidence="3" type="ORF">CFP56_016124</name>
</gene>
<accession>A0AAW0KP49</accession>
<evidence type="ECO:0000259" key="2">
    <source>
        <dbReference type="Pfam" id="PF14392"/>
    </source>
</evidence>
<sequence length="379" mass="41883">MTVGNIRLEHASLWIQIWGAPLDMASPQVAREVGNRIGRVEEVEGQRRQDDLNYFMRVKVAMPTGKPLRRGGFIAGSDGVRSWVTFKYERLPLFCHYCGLLGHDVKHCASHFALSRNGGEVDYQYGEVEEVEGQRRQDDLNYFMRVKVAMPIGKPLRRGGFIAGSDGVRSWVTFKYERLPLFCHYCGLLGHDVKHCALHFALSRNGGEVDYQYGESLRASGGRTRSFSPRNTSGSAGAAKEQKSEESTNYSPMQETFPAAGAEGTNPSKQVEGESENLGKLPSFQEGVNVELGGSEDVQNENTLQLVSGPVCEGTDVEQMREVTGQPAGVELIEVATGKNKEEVLGVETSGLDQRKIISDSLSKWAEFYISSGKFTKRT</sequence>
<dbReference type="EMBL" id="PKMF04000252">
    <property type="protein sequence ID" value="KAK7840922.1"/>
    <property type="molecule type" value="Genomic_DNA"/>
</dbReference>
<dbReference type="InterPro" id="IPR025836">
    <property type="entry name" value="Zn_knuckle_CX2CX4HX4C"/>
</dbReference>
<proteinExistence type="predicted"/>
<organism evidence="3 4">
    <name type="scientific">Quercus suber</name>
    <name type="common">Cork oak</name>
    <dbReference type="NCBI Taxonomy" id="58331"/>
    <lineage>
        <taxon>Eukaryota</taxon>
        <taxon>Viridiplantae</taxon>
        <taxon>Streptophyta</taxon>
        <taxon>Embryophyta</taxon>
        <taxon>Tracheophyta</taxon>
        <taxon>Spermatophyta</taxon>
        <taxon>Magnoliopsida</taxon>
        <taxon>eudicotyledons</taxon>
        <taxon>Gunneridae</taxon>
        <taxon>Pentapetalae</taxon>
        <taxon>rosids</taxon>
        <taxon>fabids</taxon>
        <taxon>Fagales</taxon>
        <taxon>Fagaceae</taxon>
        <taxon>Quercus</taxon>
    </lineage>
</organism>
<dbReference type="PANTHER" id="PTHR31286">
    <property type="entry name" value="GLYCINE-RICH CELL WALL STRUCTURAL PROTEIN 1.8-LIKE"/>
    <property type="match status" value="1"/>
</dbReference>
<dbReference type="Pfam" id="PF14392">
    <property type="entry name" value="zf-CCHC_4"/>
    <property type="match status" value="2"/>
</dbReference>
<comment type="caution">
    <text evidence="3">The sequence shown here is derived from an EMBL/GenBank/DDBJ whole genome shotgun (WGS) entry which is preliminary data.</text>
</comment>
<dbReference type="AlphaFoldDB" id="A0AAW0KP49"/>
<feature type="domain" description="Zinc knuckle CX2CX4HX4C" evidence="2">
    <location>
        <begin position="66"/>
        <end position="109"/>
    </location>
</feature>
<dbReference type="PANTHER" id="PTHR31286:SF167">
    <property type="entry name" value="OS09G0268800 PROTEIN"/>
    <property type="match status" value="1"/>
</dbReference>
<name>A0AAW0KP49_QUESU</name>
<evidence type="ECO:0000313" key="4">
    <source>
        <dbReference type="Proteomes" id="UP000237347"/>
    </source>
</evidence>
<feature type="region of interest" description="Disordered" evidence="1">
    <location>
        <begin position="219"/>
        <end position="282"/>
    </location>
</feature>
<evidence type="ECO:0000256" key="1">
    <source>
        <dbReference type="SAM" id="MobiDB-lite"/>
    </source>
</evidence>
<evidence type="ECO:0000313" key="3">
    <source>
        <dbReference type="EMBL" id="KAK7840922.1"/>
    </source>
</evidence>
<feature type="domain" description="Zinc knuckle CX2CX4HX4C" evidence="2">
    <location>
        <begin position="152"/>
        <end position="197"/>
    </location>
</feature>
<protein>
    <recommendedName>
        <fullName evidence="2">Zinc knuckle CX2CX4HX4C domain-containing protein</fullName>
    </recommendedName>
</protein>
<feature type="compositionally biased region" description="Polar residues" evidence="1">
    <location>
        <begin position="223"/>
        <end position="235"/>
    </location>
</feature>
<reference evidence="3 4" key="1">
    <citation type="journal article" date="2018" name="Sci. Data">
        <title>The draft genome sequence of cork oak.</title>
        <authorList>
            <person name="Ramos A.M."/>
            <person name="Usie A."/>
            <person name="Barbosa P."/>
            <person name="Barros P.M."/>
            <person name="Capote T."/>
            <person name="Chaves I."/>
            <person name="Simoes F."/>
            <person name="Abreu I."/>
            <person name="Carrasquinho I."/>
            <person name="Faro C."/>
            <person name="Guimaraes J.B."/>
            <person name="Mendonca D."/>
            <person name="Nobrega F."/>
            <person name="Rodrigues L."/>
            <person name="Saibo N.J.M."/>
            <person name="Varela M.C."/>
            <person name="Egas C."/>
            <person name="Matos J."/>
            <person name="Miguel C.M."/>
            <person name="Oliveira M.M."/>
            <person name="Ricardo C.P."/>
            <person name="Goncalves S."/>
        </authorList>
    </citation>
    <scope>NUCLEOTIDE SEQUENCE [LARGE SCALE GENOMIC DNA]</scope>
    <source>
        <strain evidence="4">cv. HL8</strain>
    </source>
</reference>
<dbReference type="Proteomes" id="UP000237347">
    <property type="component" value="Unassembled WGS sequence"/>
</dbReference>
<dbReference type="InterPro" id="IPR040256">
    <property type="entry name" value="At4g02000-like"/>
</dbReference>
<keyword evidence="4" id="KW-1185">Reference proteome</keyword>